<dbReference type="AlphaFoldDB" id="A0A0F8YQG8"/>
<name>A0A0F8YQG8_9ZZZZ</name>
<accession>A0A0F8YQG8</accession>
<evidence type="ECO:0000313" key="1">
    <source>
        <dbReference type="EMBL" id="KKK50321.1"/>
    </source>
</evidence>
<dbReference type="EMBL" id="LAZR01068081">
    <property type="protein sequence ID" value="KKK50321.1"/>
    <property type="molecule type" value="Genomic_DNA"/>
</dbReference>
<sequence>IPAQSRIPSNIRAIDPVRSRLNSGQGGDVGGELVYGIS</sequence>
<feature type="non-terminal residue" evidence="1">
    <location>
        <position position="1"/>
    </location>
</feature>
<organism evidence="1">
    <name type="scientific">marine sediment metagenome</name>
    <dbReference type="NCBI Taxonomy" id="412755"/>
    <lineage>
        <taxon>unclassified sequences</taxon>
        <taxon>metagenomes</taxon>
        <taxon>ecological metagenomes</taxon>
    </lineage>
</organism>
<comment type="caution">
    <text evidence="1">The sequence shown here is derived from an EMBL/GenBank/DDBJ whole genome shotgun (WGS) entry which is preliminary data.</text>
</comment>
<proteinExistence type="predicted"/>
<protein>
    <submittedName>
        <fullName evidence="1">Uncharacterized protein</fullName>
    </submittedName>
</protein>
<gene>
    <name evidence="1" type="ORF">LCGC14_3126170</name>
</gene>
<reference evidence="1" key="1">
    <citation type="journal article" date="2015" name="Nature">
        <title>Complex archaea that bridge the gap between prokaryotes and eukaryotes.</title>
        <authorList>
            <person name="Spang A."/>
            <person name="Saw J.H."/>
            <person name="Jorgensen S.L."/>
            <person name="Zaremba-Niedzwiedzka K."/>
            <person name="Martijn J."/>
            <person name="Lind A.E."/>
            <person name="van Eijk R."/>
            <person name="Schleper C."/>
            <person name="Guy L."/>
            <person name="Ettema T.J."/>
        </authorList>
    </citation>
    <scope>NUCLEOTIDE SEQUENCE</scope>
</reference>